<proteinExistence type="predicted"/>
<keyword evidence="3" id="KW-1185">Reference proteome</keyword>
<accession>A0ABQ7G1J6</accession>
<comment type="caution">
    <text evidence="2">The sequence shown here is derived from an EMBL/GenBank/DDBJ whole genome shotgun (WGS) entry which is preliminary data.</text>
</comment>
<reference evidence="2" key="1">
    <citation type="submission" date="2017-08" db="EMBL/GenBank/DDBJ databases">
        <authorList>
            <person name="Polle J.E."/>
            <person name="Barry K."/>
            <person name="Cushman J."/>
            <person name="Schmutz J."/>
            <person name="Tran D."/>
            <person name="Hathwaick L.T."/>
            <person name="Yim W.C."/>
            <person name="Jenkins J."/>
            <person name="Mckie-Krisberg Z.M."/>
            <person name="Prochnik S."/>
            <person name="Lindquist E."/>
            <person name="Dockter R.B."/>
            <person name="Adam C."/>
            <person name="Molina H."/>
            <person name="Bunkerborg J."/>
            <person name="Jin E."/>
            <person name="Buchheim M."/>
            <person name="Magnuson J."/>
        </authorList>
    </citation>
    <scope>NUCLEOTIDE SEQUENCE</scope>
    <source>
        <strain evidence="2">CCAP 19/18</strain>
    </source>
</reference>
<dbReference type="Proteomes" id="UP000815325">
    <property type="component" value="Unassembled WGS sequence"/>
</dbReference>
<protein>
    <submittedName>
        <fullName evidence="2">Uncharacterized protein</fullName>
    </submittedName>
</protein>
<feature type="compositionally biased region" description="Pro residues" evidence="1">
    <location>
        <begin position="59"/>
        <end position="68"/>
    </location>
</feature>
<feature type="region of interest" description="Disordered" evidence="1">
    <location>
        <begin position="51"/>
        <end position="124"/>
    </location>
</feature>
<evidence type="ECO:0000313" key="3">
    <source>
        <dbReference type="Proteomes" id="UP000815325"/>
    </source>
</evidence>
<feature type="compositionally biased region" description="Low complexity" evidence="1">
    <location>
        <begin position="213"/>
        <end position="238"/>
    </location>
</feature>
<feature type="compositionally biased region" description="Polar residues" evidence="1">
    <location>
        <begin position="265"/>
        <end position="285"/>
    </location>
</feature>
<feature type="compositionally biased region" description="Polar residues" evidence="1">
    <location>
        <begin position="303"/>
        <end position="314"/>
    </location>
</feature>
<organism evidence="2 3">
    <name type="scientific">Dunaliella salina</name>
    <name type="common">Green alga</name>
    <name type="synonym">Protococcus salinus</name>
    <dbReference type="NCBI Taxonomy" id="3046"/>
    <lineage>
        <taxon>Eukaryota</taxon>
        <taxon>Viridiplantae</taxon>
        <taxon>Chlorophyta</taxon>
        <taxon>core chlorophytes</taxon>
        <taxon>Chlorophyceae</taxon>
        <taxon>CS clade</taxon>
        <taxon>Chlamydomonadales</taxon>
        <taxon>Dunaliellaceae</taxon>
        <taxon>Dunaliella</taxon>
    </lineage>
</organism>
<feature type="compositionally biased region" description="Low complexity" evidence="1">
    <location>
        <begin position="86"/>
        <end position="103"/>
    </location>
</feature>
<dbReference type="EMBL" id="MU070298">
    <property type="protein sequence ID" value="KAF5828479.1"/>
    <property type="molecule type" value="Genomic_DNA"/>
</dbReference>
<feature type="region of interest" description="Disordered" evidence="1">
    <location>
        <begin position="265"/>
        <end position="399"/>
    </location>
</feature>
<evidence type="ECO:0000313" key="2">
    <source>
        <dbReference type="EMBL" id="KAF5828479.1"/>
    </source>
</evidence>
<sequence length="554" mass="58408">MCHAKALRYPPHPNQPLDHLDHLGGHPAQGFIAVSGSRSTALYVPCQCSQVSSPSKPASVPPGLPGTPPRASLIVPKLPLGALASHQQQQPQQQQHAQEPQPHGGRMLDEGLLPWGSADPGLRPQSRMAEDLVVESARGKDKSGVSRSNTYEILENLPQPQRVLTSQQQQRQQQDFNGKGSGADSGTGSVLGWGFQLPMDGEESHEHNLSPFQAPHPQSAPSHSSSHNGSHSNSKHSGTATTPAMPTVVESPAVSGALPGGVSLGSSARLHSNSGRVDNSSSQLLTVGGHGVSNLGDAEHGGTNLNSPSAAQPNSRASSAAQLRLAGPAALPRPSSIARHTPPPASQGPPIPPSSRYATPPPATAPVPTRSSAARLTSPLLPPEHPQNGAAGLGGPTVPPNTAERPVHVWFGCQRRQRMECCRQVDFLRAHCILCCWCSLARNAAVCWASLGVSAGVKVTGVLVTWHAWLALVYWSLGMLGFIECIGWCTGDMVISVNLQASAWRLVQNSMPVSWGGEWGDKWTSELDGTLQEDEFTVLAMQSTGTDLGFSADW</sequence>
<feature type="region of interest" description="Disordered" evidence="1">
    <location>
        <begin position="156"/>
        <end position="245"/>
    </location>
</feature>
<name>A0ABQ7G1J6_DUNSA</name>
<gene>
    <name evidence="2" type="ORF">DUNSADRAFT_17569</name>
</gene>
<feature type="compositionally biased region" description="Pro residues" evidence="1">
    <location>
        <begin position="341"/>
        <end position="365"/>
    </location>
</feature>
<evidence type="ECO:0000256" key="1">
    <source>
        <dbReference type="SAM" id="MobiDB-lite"/>
    </source>
</evidence>
<feature type="compositionally biased region" description="Gly residues" evidence="1">
    <location>
        <begin position="179"/>
        <end position="191"/>
    </location>
</feature>
<feature type="compositionally biased region" description="Low complexity" evidence="1">
    <location>
        <begin position="315"/>
        <end position="326"/>
    </location>
</feature>